<keyword evidence="2" id="KW-0472">Membrane</keyword>
<dbReference type="PROSITE" id="PS50966">
    <property type="entry name" value="ZF_SWIM"/>
    <property type="match status" value="1"/>
</dbReference>
<organism evidence="4 5">
    <name type="scientific">Psylliodes chrysocephalus</name>
    <dbReference type="NCBI Taxonomy" id="3402493"/>
    <lineage>
        <taxon>Eukaryota</taxon>
        <taxon>Metazoa</taxon>
        <taxon>Ecdysozoa</taxon>
        <taxon>Arthropoda</taxon>
        <taxon>Hexapoda</taxon>
        <taxon>Insecta</taxon>
        <taxon>Pterygota</taxon>
        <taxon>Neoptera</taxon>
        <taxon>Endopterygota</taxon>
        <taxon>Coleoptera</taxon>
        <taxon>Polyphaga</taxon>
        <taxon>Cucujiformia</taxon>
        <taxon>Chrysomeloidea</taxon>
        <taxon>Chrysomelidae</taxon>
        <taxon>Galerucinae</taxon>
        <taxon>Alticini</taxon>
        <taxon>Psylliodes</taxon>
    </lineage>
</organism>
<keyword evidence="2" id="KW-1133">Transmembrane helix</keyword>
<proteinExistence type="predicted"/>
<accession>A0A9P0CRQ0</accession>
<dbReference type="InterPro" id="IPR007527">
    <property type="entry name" value="Znf_SWIM"/>
</dbReference>
<keyword evidence="5" id="KW-1185">Reference proteome</keyword>
<gene>
    <name evidence="4" type="ORF">PSYICH_LOCUS7274</name>
</gene>
<protein>
    <recommendedName>
        <fullName evidence="3">SWIM-type domain-containing protein</fullName>
    </recommendedName>
</protein>
<sequence>MSLRLTLLELFSYLDSKPTSRNVCEGERLLNAGHLLLCGLKEISDSEVKIVALCLQTSGITLAPHQLDGECTIKNGEVKVKKFICSCKAGLGGKCKHTSSVLLQCTRLYYTNLNVLYQAYSIELRLLSIHYFSSFCCVFSFVVGLILMNYQKSSTDVKCIWTKKKEASIEQYKPEPLKDFKCLKFVF</sequence>
<dbReference type="GO" id="GO:0008270">
    <property type="term" value="F:zinc ion binding"/>
    <property type="evidence" value="ECO:0007669"/>
    <property type="project" value="UniProtKB-KW"/>
</dbReference>
<keyword evidence="1" id="KW-0863">Zinc-finger</keyword>
<evidence type="ECO:0000256" key="1">
    <source>
        <dbReference type="PROSITE-ProRule" id="PRU00325"/>
    </source>
</evidence>
<name>A0A9P0CRQ0_9CUCU</name>
<keyword evidence="2" id="KW-0812">Transmembrane</keyword>
<dbReference type="AlphaFoldDB" id="A0A9P0CRQ0"/>
<dbReference type="Proteomes" id="UP001153636">
    <property type="component" value="Chromosome 2"/>
</dbReference>
<keyword evidence="1" id="KW-0862">Zinc</keyword>
<evidence type="ECO:0000313" key="4">
    <source>
        <dbReference type="EMBL" id="CAH1106801.1"/>
    </source>
</evidence>
<dbReference type="EMBL" id="OV651814">
    <property type="protein sequence ID" value="CAH1106801.1"/>
    <property type="molecule type" value="Genomic_DNA"/>
</dbReference>
<evidence type="ECO:0000313" key="5">
    <source>
        <dbReference type="Proteomes" id="UP001153636"/>
    </source>
</evidence>
<keyword evidence="1" id="KW-0479">Metal-binding</keyword>
<evidence type="ECO:0000256" key="2">
    <source>
        <dbReference type="SAM" id="Phobius"/>
    </source>
</evidence>
<evidence type="ECO:0000259" key="3">
    <source>
        <dbReference type="PROSITE" id="PS50966"/>
    </source>
</evidence>
<feature type="domain" description="SWIM-type" evidence="3">
    <location>
        <begin position="76"/>
        <end position="106"/>
    </location>
</feature>
<reference evidence="4" key="1">
    <citation type="submission" date="2022-01" db="EMBL/GenBank/DDBJ databases">
        <authorList>
            <person name="King R."/>
        </authorList>
    </citation>
    <scope>NUCLEOTIDE SEQUENCE</scope>
</reference>
<dbReference type="OrthoDB" id="6773951at2759"/>
<feature type="transmembrane region" description="Helical" evidence="2">
    <location>
        <begin position="129"/>
        <end position="148"/>
    </location>
</feature>